<keyword evidence="3" id="KW-1133">Transmembrane helix</keyword>
<evidence type="ECO:0000256" key="3">
    <source>
        <dbReference type="SAM" id="Phobius"/>
    </source>
</evidence>
<dbReference type="RefSeq" id="WP_149331527.1">
    <property type="nucleotide sequence ID" value="NZ_QOVF01000001.1"/>
</dbReference>
<feature type="region of interest" description="Disordered" evidence="2">
    <location>
        <begin position="1"/>
        <end position="22"/>
    </location>
</feature>
<protein>
    <submittedName>
        <fullName evidence="4">Uncharacterized protein</fullName>
    </submittedName>
</protein>
<dbReference type="AlphaFoldDB" id="A0A7V7GWF3"/>
<name>A0A7V7GWF3_9GAMM</name>
<evidence type="ECO:0000256" key="1">
    <source>
        <dbReference type="SAM" id="Coils"/>
    </source>
</evidence>
<dbReference type="OrthoDB" id="7009097at2"/>
<evidence type="ECO:0000313" key="5">
    <source>
        <dbReference type="Proteomes" id="UP000463138"/>
    </source>
</evidence>
<keyword evidence="3" id="KW-0812">Transmembrane</keyword>
<keyword evidence="5" id="KW-1185">Reference proteome</keyword>
<keyword evidence="1" id="KW-0175">Coiled coil</keyword>
<evidence type="ECO:0000256" key="2">
    <source>
        <dbReference type="SAM" id="MobiDB-lite"/>
    </source>
</evidence>
<reference evidence="4 5" key="1">
    <citation type="submission" date="2018-07" db="EMBL/GenBank/DDBJ databases">
        <title>Pseudomonas laoshanensis sp. nov., isolated from soil.</title>
        <authorList>
            <person name="Sun J."/>
            <person name="Yu L."/>
            <person name="Wang M."/>
            <person name="Zhang C."/>
        </authorList>
    </citation>
    <scope>NUCLEOTIDE SEQUENCE [LARGE SCALE GENOMIC DNA]</scope>
    <source>
        <strain evidence="4 5">Y22</strain>
    </source>
</reference>
<feature type="coiled-coil region" evidence="1">
    <location>
        <begin position="199"/>
        <end position="233"/>
    </location>
</feature>
<evidence type="ECO:0000313" key="4">
    <source>
        <dbReference type="EMBL" id="KAA0696577.1"/>
    </source>
</evidence>
<feature type="transmembrane region" description="Helical" evidence="3">
    <location>
        <begin position="239"/>
        <end position="260"/>
    </location>
</feature>
<keyword evidence="3" id="KW-0472">Membrane</keyword>
<accession>A0A7V7GWF3</accession>
<organism evidence="4 5">
    <name type="scientific">Halopseudomonas laoshanensis</name>
    <dbReference type="NCBI Taxonomy" id="2268758"/>
    <lineage>
        <taxon>Bacteria</taxon>
        <taxon>Pseudomonadati</taxon>
        <taxon>Pseudomonadota</taxon>
        <taxon>Gammaproteobacteria</taxon>
        <taxon>Pseudomonadales</taxon>
        <taxon>Pseudomonadaceae</taxon>
        <taxon>Halopseudomonas</taxon>
    </lineage>
</organism>
<proteinExistence type="predicted"/>
<dbReference type="EMBL" id="QOVF01000001">
    <property type="protein sequence ID" value="KAA0696577.1"/>
    <property type="molecule type" value="Genomic_DNA"/>
</dbReference>
<gene>
    <name evidence="4" type="ORF">DT594_04380</name>
</gene>
<sequence>MNQVTSSEQDNNEQKIVTAPRDPFARARPTDVYWIQLKPIYKGRQIAHAERLARVTLIQERAAHLELFRLRVNTDGENKTDDTNLLEVLVDHKNRRVRFGPLEQVRMQPAQRGLGGYLLAQLIEWCQRSCGDYSITPIILHAEEVSSEESRLIREKLLLRAGFDLSYSNEERTAGRAQANRVSSLISSWNTEKVAAIQISDILNQLREQEQLNRKQQAQLSQFQRVIDNFKNNEMNQRFAIGCLIVFAIFQALMLLWVVMS</sequence>
<comment type="caution">
    <text evidence="4">The sequence shown here is derived from an EMBL/GenBank/DDBJ whole genome shotgun (WGS) entry which is preliminary data.</text>
</comment>
<dbReference type="Proteomes" id="UP000463138">
    <property type="component" value="Unassembled WGS sequence"/>
</dbReference>